<protein>
    <submittedName>
        <fullName evidence="1">Uncharacterized protein</fullName>
    </submittedName>
</protein>
<evidence type="ECO:0000313" key="1">
    <source>
        <dbReference type="EMBL" id="MQA36696.1"/>
    </source>
</evidence>
<dbReference type="Proteomes" id="UP000440498">
    <property type="component" value="Unassembled WGS sequence"/>
</dbReference>
<keyword evidence="2" id="KW-1185">Reference proteome</keyword>
<sequence>MESMAEDFYNGPTLSITISREGSRVHRLIDDTCYPLRASKLTVRRDPMVEALFGAAGVPAPLAGAAMPARKR</sequence>
<proteinExistence type="predicted"/>
<dbReference type="EMBL" id="WHUG01000001">
    <property type="protein sequence ID" value="MQA36696.1"/>
    <property type="molecule type" value="Genomic_DNA"/>
</dbReference>
<gene>
    <name evidence="1" type="ORF">GEV02_00920</name>
</gene>
<dbReference type="RefSeq" id="WP_152800846.1">
    <property type="nucleotide sequence ID" value="NZ_WHUG01000001.1"/>
</dbReference>
<dbReference type="AlphaFoldDB" id="A0A6A7MU95"/>
<name>A0A6A7MU95_9BURK</name>
<organism evidence="1 2">
    <name type="scientific">Rugamonas aquatica</name>
    <dbReference type="NCBI Taxonomy" id="2743357"/>
    <lineage>
        <taxon>Bacteria</taxon>
        <taxon>Pseudomonadati</taxon>
        <taxon>Pseudomonadota</taxon>
        <taxon>Betaproteobacteria</taxon>
        <taxon>Burkholderiales</taxon>
        <taxon>Oxalobacteraceae</taxon>
        <taxon>Telluria group</taxon>
        <taxon>Rugamonas</taxon>
    </lineage>
</organism>
<reference evidence="1 2" key="1">
    <citation type="submission" date="2019-10" db="EMBL/GenBank/DDBJ databases">
        <title>Two novel species isolated from a subtropical stream in China.</title>
        <authorList>
            <person name="Lu H."/>
        </authorList>
    </citation>
    <scope>NUCLEOTIDE SEQUENCE [LARGE SCALE GENOMIC DNA]</scope>
    <source>
        <strain evidence="1 2">FT29W</strain>
    </source>
</reference>
<evidence type="ECO:0000313" key="2">
    <source>
        <dbReference type="Proteomes" id="UP000440498"/>
    </source>
</evidence>
<accession>A0A6A7MU95</accession>
<comment type="caution">
    <text evidence="1">The sequence shown here is derived from an EMBL/GenBank/DDBJ whole genome shotgun (WGS) entry which is preliminary data.</text>
</comment>